<evidence type="ECO:0000313" key="11">
    <source>
        <dbReference type="WBParaSite" id="Gr19_v10_g5370.t1"/>
    </source>
</evidence>
<dbReference type="InterPro" id="IPR016059">
    <property type="entry name" value="DNA_ligase_ATP-dep_CS"/>
</dbReference>
<comment type="catalytic activity">
    <reaction evidence="5">
        <text>Hydrolysis of terminal non-reducing beta-D-galactose residues in beta-D-galactosides.</text>
        <dbReference type="EC" id="3.2.1.23"/>
    </reaction>
</comment>
<dbReference type="Proteomes" id="UP000887572">
    <property type="component" value="Unplaced"/>
</dbReference>
<keyword evidence="10" id="KW-1185">Reference proteome</keyword>
<dbReference type="InterPro" id="IPR019801">
    <property type="entry name" value="Glyco_hydro_35_CS"/>
</dbReference>
<dbReference type="InterPro" id="IPR001944">
    <property type="entry name" value="Glycoside_Hdrlase_35"/>
</dbReference>
<dbReference type="PROSITE" id="PS00697">
    <property type="entry name" value="DNA_LIGASE_A1"/>
    <property type="match status" value="1"/>
</dbReference>
<dbReference type="Gene3D" id="2.60.120.260">
    <property type="entry name" value="Galactose-binding domain-like"/>
    <property type="match status" value="2"/>
</dbReference>
<dbReference type="GO" id="GO:0003909">
    <property type="term" value="F:DNA ligase activity"/>
    <property type="evidence" value="ECO:0007669"/>
    <property type="project" value="InterPro"/>
</dbReference>
<dbReference type="Gene3D" id="3.20.20.80">
    <property type="entry name" value="Glycosidases"/>
    <property type="match status" value="1"/>
</dbReference>
<feature type="domain" description="Beta-galactosidase galactose-binding" evidence="9">
    <location>
        <begin position="491"/>
        <end position="552"/>
    </location>
</feature>
<evidence type="ECO:0000256" key="6">
    <source>
        <dbReference type="RuleBase" id="RU003679"/>
    </source>
</evidence>
<dbReference type="InterPro" id="IPR008979">
    <property type="entry name" value="Galactose-bd-like_sf"/>
</dbReference>
<dbReference type="EC" id="3.2.1.23" evidence="5"/>
<reference evidence="11" key="1">
    <citation type="submission" date="2022-11" db="UniProtKB">
        <authorList>
            <consortium name="WormBaseParasite"/>
        </authorList>
    </citation>
    <scope>IDENTIFICATION</scope>
</reference>
<dbReference type="Pfam" id="PF21467">
    <property type="entry name" value="BetaGal_gal-bd"/>
    <property type="match status" value="1"/>
</dbReference>
<dbReference type="AlphaFoldDB" id="A0A914I036"/>
<dbReference type="SUPFAM" id="SSF49785">
    <property type="entry name" value="Galactose-binding domain-like"/>
    <property type="match status" value="1"/>
</dbReference>
<organism evidence="10 11">
    <name type="scientific">Globodera rostochiensis</name>
    <name type="common">Golden nematode worm</name>
    <name type="synonym">Heterodera rostochiensis</name>
    <dbReference type="NCBI Taxonomy" id="31243"/>
    <lineage>
        <taxon>Eukaryota</taxon>
        <taxon>Metazoa</taxon>
        <taxon>Ecdysozoa</taxon>
        <taxon>Nematoda</taxon>
        <taxon>Chromadorea</taxon>
        <taxon>Rhabditida</taxon>
        <taxon>Tylenchina</taxon>
        <taxon>Tylenchomorpha</taxon>
        <taxon>Tylenchoidea</taxon>
        <taxon>Heteroderidae</taxon>
        <taxon>Heteroderinae</taxon>
        <taxon>Globodera</taxon>
    </lineage>
</organism>
<evidence type="ECO:0000256" key="4">
    <source>
        <dbReference type="PIRSR" id="PIRSR006336-1"/>
    </source>
</evidence>
<evidence type="ECO:0000259" key="9">
    <source>
        <dbReference type="Pfam" id="PF21467"/>
    </source>
</evidence>
<dbReference type="PIRSF" id="PIRSF006336">
    <property type="entry name" value="B-gal"/>
    <property type="match status" value="1"/>
</dbReference>
<dbReference type="Pfam" id="PF01301">
    <property type="entry name" value="Glyco_hydro_35"/>
    <property type="match status" value="1"/>
</dbReference>
<dbReference type="PANTHER" id="PTHR23421">
    <property type="entry name" value="BETA-GALACTOSIDASE RELATED"/>
    <property type="match status" value="1"/>
</dbReference>
<dbReference type="GO" id="GO:0005975">
    <property type="term" value="P:carbohydrate metabolic process"/>
    <property type="evidence" value="ECO:0007669"/>
    <property type="project" value="InterPro"/>
</dbReference>
<evidence type="ECO:0000256" key="1">
    <source>
        <dbReference type="ARBA" id="ARBA00009809"/>
    </source>
</evidence>
<dbReference type="InterPro" id="IPR031330">
    <property type="entry name" value="Gly_Hdrlase_35_cat"/>
</dbReference>
<feature type="domain" description="Beta-galactosidase 1-like first all-beta" evidence="8">
    <location>
        <begin position="345"/>
        <end position="451"/>
    </location>
</feature>
<keyword evidence="2 5" id="KW-0378">Hydrolase</keyword>
<dbReference type="PRINTS" id="PR00742">
    <property type="entry name" value="GLHYDRLASE35"/>
</dbReference>
<dbReference type="InterPro" id="IPR026283">
    <property type="entry name" value="B-gal_1-like"/>
</dbReference>
<dbReference type="InterPro" id="IPR017853">
    <property type="entry name" value="GH"/>
</dbReference>
<evidence type="ECO:0000256" key="5">
    <source>
        <dbReference type="RuleBase" id="RU000675"/>
    </source>
</evidence>
<dbReference type="WBParaSite" id="Gr19_v10_g5370.t1">
    <property type="protein sequence ID" value="Gr19_v10_g5370.t1"/>
    <property type="gene ID" value="Gr19_v10_g5370"/>
</dbReference>
<dbReference type="InterPro" id="IPR048913">
    <property type="entry name" value="BetaGal_gal-bd"/>
</dbReference>
<dbReference type="Pfam" id="PF21317">
    <property type="entry name" value="BetaGal_ABD_1"/>
    <property type="match status" value="1"/>
</dbReference>
<protein>
    <recommendedName>
        <fullName evidence="5">Beta-galactosidase</fullName>
        <ecNumber evidence="5">3.2.1.23</ecNumber>
    </recommendedName>
</protein>
<comment type="similarity">
    <text evidence="1 6">Belongs to the glycosyl hydrolase 35 family.</text>
</comment>
<feature type="active site" description="Proton donor" evidence="4">
    <location>
        <position position="135"/>
    </location>
</feature>
<evidence type="ECO:0000256" key="2">
    <source>
        <dbReference type="ARBA" id="ARBA00022801"/>
    </source>
</evidence>
<dbReference type="InterPro" id="IPR048912">
    <property type="entry name" value="BetaGal1-like_ABD1"/>
</dbReference>
<proteinExistence type="inferred from homology"/>
<evidence type="ECO:0000259" key="7">
    <source>
        <dbReference type="Pfam" id="PF01301"/>
    </source>
</evidence>
<evidence type="ECO:0000259" key="8">
    <source>
        <dbReference type="Pfam" id="PF21317"/>
    </source>
</evidence>
<keyword evidence="3 5" id="KW-0326">Glycosidase</keyword>
<feature type="active site" description="Nucleophile" evidence="4">
    <location>
        <position position="221"/>
    </location>
</feature>
<sequence>MHYFRIHPSLWQDRLWRYRAAGLNAVQLYIPWNFHEPTPAKFNFAGDRNVSKFIRMAQKNELNVLIRLGPYICAEFEFGGLPWWLIKYQADIVLRSSNKLYLHFLRRWYNALLSVLKPLLYKNGGPILMLQIENEYGSVACDHEYMRWLRDLTRDKFGDDVVLYTTDGPSDGMLRCGPIEHTLTTVDFGVPSSNIERNIEAYFALQQKYSAGGGGPRVNSEFYTTGPVIESMDVMWRMNASFSILMFHGGTSFGFWSGKETSGPIVTSYDFGAPIGEEGAITPLYQAIRDWIGRRRAAEWPSRPMALPANRTGVSIDGVFGLKLANFVAVLNSSSSRCLHSSDNPLNFEAFDRDHGFVWYSTTLETDGTVLTAPELRDHAYVFLDGKFQGNMTVCDRTGCAKSLSLKPGGARKGQKIDILVENIGRLTYPVTKVDPRGLFSPLFLDGKVLGTRWVQCGVDLEVIFEKIGRKMNIYEPQKLDENGKLTDEEPAIYVATFTTLSADWTQMHTFFDSRGWGHGILMVNGFNLGRYWPTQGPQLTLFVPGAVMKRQNVAVLIELSGRQKNDALLNFVAHSIYEFETKNDGQRAEVHLGN</sequence>
<dbReference type="SUPFAM" id="SSF51445">
    <property type="entry name" value="(Trans)glycosidases"/>
    <property type="match status" value="1"/>
</dbReference>
<feature type="domain" description="Glycoside hydrolase 35 catalytic" evidence="7">
    <location>
        <begin position="1"/>
        <end position="293"/>
    </location>
</feature>
<dbReference type="GO" id="GO:0004565">
    <property type="term" value="F:beta-galactosidase activity"/>
    <property type="evidence" value="ECO:0007669"/>
    <property type="project" value="UniProtKB-EC"/>
</dbReference>
<accession>A0A914I036</accession>
<dbReference type="PROSITE" id="PS01182">
    <property type="entry name" value="GLYCOSYL_HYDROL_F35"/>
    <property type="match status" value="1"/>
</dbReference>
<evidence type="ECO:0000256" key="3">
    <source>
        <dbReference type="ARBA" id="ARBA00023295"/>
    </source>
</evidence>
<name>A0A914I036_GLORO</name>
<evidence type="ECO:0000313" key="10">
    <source>
        <dbReference type="Proteomes" id="UP000887572"/>
    </source>
</evidence>